<feature type="coiled-coil region" evidence="1">
    <location>
        <begin position="153"/>
        <end position="233"/>
    </location>
</feature>
<dbReference type="EMBL" id="JAPFFF010000009">
    <property type="protein sequence ID" value="KAK8882719.1"/>
    <property type="molecule type" value="Genomic_DNA"/>
</dbReference>
<keyword evidence="4" id="KW-1185">Reference proteome</keyword>
<evidence type="ECO:0000256" key="2">
    <source>
        <dbReference type="SAM" id="MobiDB-lite"/>
    </source>
</evidence>
<proteinExistence type="predicted"/>
<reference evidence="3 4" key="1">
    <citation type="submission" date="2024-04" db="EMBL/GenBank/DDBJ databases">
        <title>Tritrichomonas musculus Genome.</title>
        <authorList>
            <person name="Alves-Ferreira E."/>
            <person name="Grigg M."/>
            <person name="Lorenzi H."/>
            <person name="Galac M."/>
        </authorList>
    </citation>
    <scope>NUCLEOTIDE SEQUENCE [LARGE SCALE GENOMIC DNA]</scope>
    <source>
        <strain evidence="3 4">EAF2021</strain>
    </source>
</reference>
<name>A0ABR2JV10_9EUKA</name>
<evidence type="ECO:0000256" key="1">
    <source>
        <dbReference type="SAM" id="Coils"/>
    </source>
</evidence>
<keyword evidence="1" id="KW-0175">Coiled coil</keyword>
<evidence type="ECO:0000313" key="3">
    <source>
        <dbReference type="EMBL" id="KAK8882719.1"/>
    </source>
</evidence>
<dbReference type="Proteomes" id="UP001470230">
    <property type="component" value="Unassembled WGS sequence"/>
</dbReference>
<sequence length="290" mass="33741">MKTLSIAPERGEIVREFSQKEIDDIVAGLINDSIDIETVPSYIHSRLLTPLSLARNEAKLGNQAEKYNHLNNIIWSLKLTLAQPDKSLMPQMDFTSNKKSEKPKSIDSRDQSSSSLSSRYHNTQKNEISLVTAFKKEDDYSNAITARRLKGSIDTTREYYEKEEKHLNDLKNKEYSDLCKTYKMQEVPLDANEAKRAQDEFELQLVDSRNKWNDKIKKLQEDKDKEISEMETELSYYDKPPNYEDILYMSYEDQLENTVQVQPKKTQRTQKSPQSTKKMSKTLQPKKAPK</sequence>
<feature type="region of interest" description="Disordered" evidence="2">
    <location>
        <begin position="90"/>
        <end position="121"/>
    </location>
</feature>
<accession>A0ABR2JV10</accession>
<organism evidence="3 4">
    <name type="scientific">Tritrichomonas musculus</name>
    <dbReference type="NCBI Taxonomy" id="1915356"/>
    <lineage>
        <taxon>Eukaryota</taxon>
        <taxon>Metamonada</taxon>
        <taxon>Parabasalia</taxon>
        <taxon>Tritrichomonadida</taxon>
        <taxon>Tritrichomonadidae</taxon>
        <taxon>Tritrichomonas</taxon>
    </lineage>
</organism>
<feature type="compositionally biased region" description="Basic and acidic residues" evidence="2">
    <location>
        <begin position="96"/>
        <end position="110"/>
    </location>
</feature>
<feature type="region of interest" description="Disordered" evidence="2">
    <location>
        <begin position="257"/>
        <end position="290"/>
    </location>
</feature>
<protein>
    <submittedName>
        <fullName evidence="3">Uncharacterized protein</fullName>
    </submittedName>
</protein>
<evidence type="ECO:0000313" key="4">
    <source>
        <dbReference type="Proteomes" id="UP001470230"/>
    </source>
</evidence>
<comment type="caution">
    <text evidence="3">The sequence shown here is derived from an EMBL/GenBank/DDBJ whole genome shotgun (WGS) entry which is preliminary data.</text>
</comment>
<feature type="compositionally biased region" description="Polar residues" evidence="2">
    <location>
        <begin position="257"/>
        <end position="283"/>
    </location>
</feature>
<gene>
    <name evidence="3" type="ORF">M9Y10_045360</name>
</gene>